<protein>
    <submittedName>
        <fullName evidence="1">Uncharacterized protein</fullName>
    </submittedName>
</protein>
<dbReference type="AlphaFoldDB" id="A0A7C3E2Z5"/>
<accession>A0A7C3E2Z5</accession>
<sequence>MSLRTYFILPISLLLVPALLSFSAELTVPSLEMASTGTVQNGTFSLSSIAQADIALSGGYKYGGLLRLAFSSRDLEKALGYGRTSLEPVTSSPTADEYNALLDRFNNLAALQFKLAQVSARKPFDLPIDFSYFIGFSDTFCSGEDFPQLFGSVPITTEFKGFSYFPQGIGGNPAYQYNGIHEAIGTGFHLSLLTWKNVVPMLYLYQDSAFINESTGIPESGRYSGDIRLLINSQYVKFEAFAGATAPYGDYGLYRGGLLAFFTTGTGADFLAQVGIPGWEAGTEIQVDNLYFLFEPRLSIGLFALHITLFYHPVRYLQLLNPEERGATDINAKLIIGDILKYRLQGGLESTINLHSDSTNNTLDLRVSPFLSVVTEGIRWDVKIRINPFKYTTPFEMADTFIGVRTAY</sequence>
<proteinExistence type="predicted"/>
<reference evidence="1" key="1">
    <citation type="journal article" date="2020" name="mSystems">
        <title>Genome- and Community-Level Interaction Insights into Carbon Utilization and Element Cycling Functions of Hydrothermarchaeota in Hydrothermal Sediment.</title>
        <authorList>
            <person name="Zhou Z."/>
            <person name="Liu Y."/>
            <person name="Xu W."/>
            <person name="Pan J."/>
            <person name="Luo Z.H."/>
            <person name="Li M."/>
        </authorList>
    </citation>
    <scope>NUCLEOTIDE SEQUENCE [LARGE SCALE GENOMIC DNA]</scope>
    <source>
        <strain evidence="1">SpSt-503</strain>
    </source>
</reference>
<dbReference type="EMBL" id="DSVL01000350">
    <property type="protein sequence ID" value="HFH30092.1"/>
    <property type="molecule type" value="Genomic_DNA"/>
</dbReference>
<comment type="caution">
    <text evidence="1">The sequence shown here is derived from an EMBL/GenBank/DDBJ whole genome shotgun (WGS) entry which is preliminary data.</text>
</comment>
<name>A0A7C3E2Z5_9SPIR</name>
<organism evidence="1">
    <name type="scientific">Gracilinema caldarium</name>
    <dbReference type="NCBI Taxonomy" id="215591"/>
    <lineage>
        <taxon>Bacteria</taxon>
        <taxon>Pseudomonadati</taxon>
        <taxon>Spirochaetota</taxon>
        <taxon>Spirochaetia</taxon>
        <taxon>Spirochaetales</taxon>
        <taxon>Breznakiellaceae</taxon>
        <taxon>Gracilinema</taxon>
    </lineage>
</organism>
<evidence type="ECO:0000313" key="1">
    <source>
        <dbReference type="EMBL" id="HFH30092.1"/>
    </source>
</evidence>
<gene>
    <name evidence="1" type="ORF">ENS59_11405</name>
</gene>